<name>A0ABS4CFP0_9ENTE</name>
<dbReference type="PANTHER" id="PTHR43236">
    <property type="entry name" value="ANTITOXIN HIGA1"/>
    <property type="match status" value="1"/>
</dbReference>
<dbReference type="SUPFAM" id="SSF47413">
    <property type="entry name" value="lambda repressor-like DNA-binding domains"/>
    <property type="match status" value="1"/>
</dbReference>
<keyword evidence="4" id="KW-1185">Reference proteome</keyword>
<dbReference type="Pfam" id="PF01381">
    <property type="entry name" value="HTH_3"/>
    <property type="match status" value="1"/>
</dbReference>
<comment type="similarity">
    <text evidence="1">Belongs to the short-chain fatty acyl-CoA assimilation regulator (ScfR) family.</text>
</comment>
<dbReference type="RefSeq" id="WP_209556034.1">
    <property type="nucleotide sequence ID" value="NZ_JAEDXU010000001.1"/>
</dbReference>
<evidence type="ECO:0000259" key="2">
    <source>
        <dbReference type="PROSITE" id="PS50943"/>
    </source>
</evidence>
<sequence length="378" mass="43895">MQTRMEFNPKQLTSARIARGMTMKDLGEKSGLSRQMISNYETGKTKPKAESLLRLITVLNFPRNFFSADISEVHSGAIYFRSQSAATKKVRDMQKERLKYLYEIFKILSKYVNFPDINLPELVEKDIHNITEEDIALKASELRDVWGIDSVSPVDNLVKLAEKNGVVISEANMSDKHLDAVSRWIVDRPFIMLTDNGESAVRRRFNVAHELGHIILHNSVESIHDYSSQELKSTIERQANMFASHFLLPSQAFSDSLLSTNLEYYVDLKKYWKVSIQAMVFKTHSLGLINDDQRLYLNKKISWKKWKTKEPYDDELRVEKPDLLERVYSMIVENNVLQRNELNLSFKMPRDELEKIIGASINDFDDEEKQRPVLKLIK</sequence>
<evidence type="ECO:0000256" key="1">
    <source>
        <dbReference type="ARBA" id="ARBA00007227"/>
    </source>
</evidence>
<protein>
    <submittedName>
        <fullName evidence="3">ImmA/IrrE family metallo-endopeptidase</fullName>
    </submittedName>
</protein>
<organism evidence="3 4">
    <name type="scientific">Enterococcus larvae</name>
    <dbReference type="NCBI Taxonomy" id="2794352"/>
    <lineage>
        <taxon>Bacteria</taxon>
        <taxon>Bacillati</taxon>
        <taxon>Bacillota</taxon>
        <taxon>Bacilli</taxon>
        <taxon>Lactobacillales</taxon>
        <taxon>Enterococcaceae</taxon>
        <taxon>Enterococcus</taxon>
    </lineage>
</organism>
<dbReference type="PANTHER" id="PTHR43236:SF1">
    <property type="entry name" value="BLL7220 PROTEIN"/>
    <property type="match status" value="1"/>
</dbReference>
<dbReference type="EMBL" id="JAEDXU010000001">
    <property type="protein sequence ID" value="MBP1045260.1"/>
    <property type="molecule type" value="Genomic_DNA"/>
</dbReference>
<dbReference type="SMART" id="SM00530">
    <property type="entry name" value="HTH_XRE"/>
    <property type="match status" value="1"/>
</dbReference>
<dbReference type="Proteomes" id="UP000673375">
    <property type="component" value="Unassembled WGS sequence"/>
</dbReference>
<dbReference type="InterPro" id="IPR052345">
    <property type="entry name" value="Rad_response_metalloprotease"/>
</dbReference>
<dbReference type="Gene3D" id="1.10.10.2910">
    <property type="match status" value="1"/>
</dbReference>
<dbReference type="InterPro" id="IPR010982">
    <property type="entry name" value="Lambda_DNA-bd_dom_sf"/>
</dbReference>
<comment type="caution">
    <text evidence="3">The sequence shown here is derived from an EMBL/GenBank/DDBJ whole genome shotgun (WGS) entry which is preliminary data.</text>
</comment>
<dbReference type="Gene3D" id="1.10.260.40">
    <property type="entry name" value="lambda repressor-like DNA-binding domains"/>
    <property type="match status" value="1"/>
</dbReference>
<dbReference type="PROSITE" id="PS50943">
    <property type="entry name" value="HTH_CROC1"/>
    <property type="match status" value="1"/>
</dbReference>
<evidence type="ECO:0000313" key="4">
    <source>
        <dbReference type="Proteomes" id="UP000673375"/>
    </source>
</evidence>
<gene>
    <name evidence="3" type="ORF">I6N96_03150</name>
</gene>
<proteinExistence type="inferred from homology"/>
<reference evidence="3 4" key="1">
    <citation type="submission" date="2020-12" db="EMBL/GenBank/DDBJ databases">
        <title>Vagococcus allomyrinae sp. nov. and Enterococcus lavae sp. nov., isolated from the larvae of Allomyrina dichotoma.</title>
        <authorList>
            <person name="Lee S.D."/>
        </authorList>
    </citation>
    <scope>NUCLEOTIDE SEQUENCE [LARGE SCALE GENOMIC DNA]</scope>
    <source>
        <strain evidence="3 4">BWM-S5</strain>
    </source>
</reference>
<accession>A0ABS4CFP0</accession>
<dbReference type="CDD" id="cd00093">
    <property type="entry name" value="HTH_XRE"/>
    <property type="match status" value="1"/>
</dbReference>
<feature type="domain" description="HTH cro/C1-type" evidence="2">
    <location>
        <begin position="12"/>
        <end position="66"/>
    </location>
</feature>
<dbReference type="InterPro" id="IPR001387">
    <property type="entry name" value="Cro/C1-type_HTH"/>
</dbReference>
<dbReference type="Pfam" id="PF06114">
    <property type="entry name" value="Peptidase_M78"/>
    <property type="match status" value="1"/>
</dbReference>
<evidence type="ECO:0000313" key="3">
    <source>
        <dbReference type="EMBL" id="MBP1045260.1"/>
    </source>
</evidence>
<dbReference type="InterPro" id="IPR010359">
    <property type="entry name" value="IrrE_HExxH"/>
</dbReference>